<reference evidence="6 7" key="1">
    <citation type="submission" date="2022-05" db="EMBL/GenBank/DDBJ databases">
        <authorList>
            <consortium name="Genoscope - CEA"/>
            <person name="William W."/>
        </authorList>
    </citation>
    <scope>NUCLEOTIDE SEQUENCE [LARGE SCALE GENOMIC DNA]</scope>
</reference>
<evidence type="ECO:0000259" key="5">
    <source>
        <dbReference type="PROSITE" id="PS50157"/>
    </source>
</evidence>
<protein>
    <recommendedName>
        <fullName evidence="5">C2H2-type domain-containing protein</fullName>
    </recommendedName>
</protein>
<feature type="compositionally biased region" description="Basic and acidic residues" evidence="4">
    <location>
        <begin position="295"/>
        <end position="308"/>
    </location>
</feature>
<feature type="coiled-coil region" evidence="3">
    <location>
        <begin position="1578"/>
        <end position="1612"/>
    </location>
</feature>
<dbReference type="GO" id="GO:0016020">
    <property type="term" value="C:membrane"/>
    <property type="evidence" value="ECO:0007669"/>
    <property type="project" value="TreeGrafter"/>
</dbReference>
<dbReference type="PROSITE" id="PS50157">
    <property type="entry name" value="ZINC_FINGER_C2H2_2"/>
    <property type="match status" value="2"/>
</dbReference>
<feature type="compositionally biased region" description="Basic and acidic residues" evidence="4">
    <location>
        <begin position="1972"/>
        <end position="1981"/>
    </location>
</feature>
<feature type="compositionally biased region" description="Basic and acidic residues" evidence="4">
    <location>
        <begin position="1159"/>
        <end position="1173"/>
    </location>
</feature>
<feature type="region of interest" description="Disordered" evidence="4">
    <location>
        <begin position="81"/>
        <end position="598"/>
    </location>
</feature>
<feature type="compositionally biased region" description="Low complexity" evidence="4">
    <location>
        <begin position="502"/>
        <end position="515"/>
    </location>
</feature>
<feature type="compositionally biased region" description="Basic and acidic residues" evidence="4">
    <location>
        <begin position="1939"/>
        <end position="1949"/>
    </location>
</feature>
<dbReference type="EMBL" id="CALNXJ010000028">
    <property type="protein sequence ID" value="CAH3134560.1"/>
    <property type="molecule type" value="Genomic_DNA"/>
</dbReference>
<evidence type="ECO:0000256" key="3">
    <source>
        <dbReference type="SAM" id="Coils"/>
    </source>
</evidence>
<feature type="region of interest" description="Disordered" evidence="4">
    <location>
        <begin position="1457"/>
        <end position="1481"/>
    </location>
</feature>
<evidence type="ECO:0000256" key="2">
    <source>
        <dbReference type="PROSITE-ProRule" id="PRU00221"/>
    </source>
</evidence>
<dbReference type="Gene3D" id="2.130.10.10">
    <property type="entry name" value="YVTN repeat-like/Quinoprotein amine dehydrogenase"/>
    <property type="match status" value="2"/>
</dbReference>
<feature type="compositionally biased region" description="Polar residues" evidence="4">
    <location>
        <begin position="425"/>
        <end position="440"/>
    </location>
</feature>
<name>A0AAU9X300_9CNID</name>
<dbReference type="PROSITE" id="PS50082">
    <property type="entry name" value="WD_REPEATS_2"/>
    <property type="match status" value="1"/>
</dbReference>
<keyword evidence="1" id="KW-0863">Zinc-finger</keyword>
<feature type="region of interest" description="Disordered" evidence="4">
    <location>
        <begin position="900"/>
        <end position="921"/>
    </location>
</feature>
<dbReference type="SMART" id="SM00355">
    <property type="entry name" value="ZnF_C2H2"/>
    <property type="match status" value="3"/>
</dbReference>
<feature type="domain" description="C2H2-type" evidence="5">
    <location>
        <begin position="2380"/>
        <end position="2410"/>
    </location>
</feature>
<dbReference type="PANTHER" id="PTHR14435">
    <property type="entry name" value="ZINC FINGER PROTEIN 106"/>
    <property type="match status" value="1"/>
</dbReference>
<dbReference type="GO" id="GO:0005829">
    <property type="term" value="C:cytosol"/>
    <property type="evidence" value="ECO:0007669"/>
    <property type="project" value="TreeGrafter"/>
</dbReference>
<feature type="compositionally biased region" description="Basic and acidic residues" evidence="4">
    <location>
        <begin position="948"/>
        <end position="969"/>
    </location>
</feature>
<evidence type="ECO:0000313" key="6">
    <source>
        <dbReference type="EMBL" id="CAH3134560.1"/>
    </source>
</evidence>
<feature type="compositionally biased region" description="Polar residues" evidence="4">
    <location>
        <begin position="616"/>
        <end position="644"/>
    </location>
</feature>
<feature type="region of interest" description="Disordered" evidence="4">
    <location>
        <begin position="1939"/>
        <end position="2074"/>
    </location>
</feature>
<dbReference type="InterPro" id="IPR018391">
    <property type="entry name" value="PQQ_b-propeller_rpt"/>
</dbReference>
<feature type="compositionally biased region" description="Polar residues" evidence="4">
    <location>
        <begin position="576"/>
        <end position="596"/>
    </location>
</feature>
<dbReference type="PROSITE" id="PS50294">
    <property type="entry name" value="WD_REPEATS_REGION"/>
    <property type="match status" value="1"/>
</dbReference>
<dbReference type="InterPro" id="IPR013087">
    <property type="entry name" value="Znf_C2H2_type"/>
</dbReference>
<dbReference type="Proteomes" id="UP001159428">
    <property type="component" value="Unassembled WGS sequence"/>
</dbReference>
<feature type="compositionally biased region" description="Low complexity" evidence="4">
    <location>
        <begin position="1648"/>
        <end position="1664"/>
    </location>
</feature>
<feature type="region of interest" description="Disordered" evidence="4">
    <location>
        <begin position="1847"/>
        <end position="1924"/>
    </location>
</feature>
<keyword evidence="1" id="KW-0862">Zinc</keyword>
<dbReference type="InterPro" id="IPR036322">
    <property type="entry name" value="WD40_repeat_dom_sf"/>
</dbReference>
<feature type="compositionally biased region" description="Polar residues" evidence="4">
    <location>
        <begin position="461"/>
        <end position="477"/>
    </location>
</feature>
<feature type="domain" description="C2H2-type" evidence="5">
    <location>
        <begin position="11"/>
        <end position="41"/>
    </location>
</feature>
<feature type="region of interest" description="Disordered" evidence="4">
    <location>
        <begin position="1159"/>
        <end position="1185"/>
    </location>
</feature>
<feature type="compositionally biased region" description="Low complexity" evidence="4">
    <location>
        <begin position="1220"/>
        <end position="1232"/>
    </location>
</feature>
<organism evidence="6 7">
    <name type="scientific">Pocillopora meandrina</name>
    <dbReference type="NCBI Taxonomy" id="46732"/>
    <lineage>
        <taxon>Eukaryota</taxon>
        <taxon>Metazoa</taxon>
        <taxon>Cnidaria</taxon>
        <taxon>Anthozoa</taxon>
        <taxon>Hexacorallia</taxon>
        <taxon>Scleractinia</taxon>
        <taxon>Astrocoeniina</taxon>
        <taxon>Pocilloporidae</taxon>
        <taxon>Pocillopora</taxon>
    </lineage>
</organism>
<feature type="compositionally biased region" description="Basic and acidic residues" evidence="4">
    <location>
        <begin position="2034"/>
        <end position="2050"/>
    </location>
</feature>
<feature type="region of interest" description="Disordered" evidence="4">
    <location>
        <begin position="827"/>
        <end position="858"/>
    </location>
</feature>
<feature type="region of interest" description="Disordered" evidence="4">
    <location>
        <begin position="1645"/>
        <end position="1667"/>
    </location>
</feature>
<dbReference type="GO" id="GO:0017124">
    <property type="term" value="F:SH3 domain binding"/>
    <property type="evidence" value="ECO:0007669"/>
    <property type="project" value="TreeGrafter"/>
</dbReference>
<dbReference type="CDD" id="cd00200">
    <property type="entry name" value="WD40"/>
    <property type="match status" value="1"/>
</dbReference>
<evidence type="ECO:0000256" key="1">
    <source>
        <dbReference type="PROSITE-ProRule" id="PRU00042"/>
    </source>
</evidence>
<feature type="compositionally biased region" description="Polar residues" evidence="4">
    <location>
        <begin position="764"/>
        <end position="787"/>
    </location>
</feature>
<feature type="compositionally biased region" description="Polar residues" evidence="4">
    <location>
        <begin position="983"/>
        <end position="993"/>
    </location>
</feature>
<feature type="compositionally biased region" description="Basic and acidic residues" evidence="4">
    <location>
        <begin position="81"/>
        <end position="126"/>
    </location>
</feature>
<feature type="region of interest" description="Disordered" evidence="4">
    <location>
        <begin position="1210"/>
        <end position="1260"/>
    </location>
</feature>
<feature type="region of interest" description="Disordered" evidence="4">
    <location>
        <begin position="1285"/>
        <end position="1357"/>
    </location>
</feature>
<dbReference type="PANTHER" id="PTHR14435:SF2">
    <property type="entry name" value="ZINC FINGER PROTEIN 106"/>
    <property type="match status" value="1"/>
</dbReference>
<dbReference type="InterPro" id="IPR042622">
    <property type="entry name" value="Znf106"/>
</dbReference>
<feature type="compositionally biased region" description="Polar residues" evidence="4">
    <location>
        <begin position="827"/>
        <end position="841"/>
    </location>
</feature>
<feature type="compositionally biased region" description="Basic and acidic residues" evidence="4">
    <location>
        <begin position="413"/>
        <end position="424"/>
    </location>
</feature>
<feature type="compositionally biased region" description="Polar residues" evidence="4">
    <location>
        <begin position="1239"/>
        <end position="1260"/>
    </location>
</feature>
<sequence>MDNEIGNCDNYYCELCSLDFTTRRELEEHTWSILHHTNLSKEKGSDCKHPCSLCKQEFTRLSEFTSHLHGDSHQENIHKWRRDHQQEWSPDKKQLASPGKEKLPRSEKHKPQIPEKQKLKRQPQEKEEGELSDWAADDFTGVKNFQNYSSDQDGETIMDDYRRDHQHPYGSYPSQGPQRAIPSLLDPHLPPASRAGDYGFHYQEEEMRRVRGPISPRPNDVQDHANDSRPVWNGFDDERDFREPSYDPEYARMNHSRNYDRQDESYYGTREGDRVTIRDGGRQYASERQNGSYYRGREEERMLSRDGGKPSPSDSYSDGYAPGSRRRVFVGSQPGDLRDRISRRGNTSSHDGHSPGNRSRRETPPYKQEPGRRKTSQDNKEKDIKEGSQTKTSPSSESPGGKSGRKSKPRKLARAEEQNKDNRIIKNSASKNVEVNSQSPKGKESEGKNSDGNKTMDRVKYQTQSGASSQQVNGNRNGKSKIDSKDLTTKNPSASKGYVDVKGNTTETTKTGSTSLAKGDTPSPAKGTRGLSSPPTKRKPSSSGNNDARPLTSKRDSSSAAASLPGNKYDTLLSVKGNSPSSVKEGSSLLTKNSPTLPVKESSIIAAKEDSFLQNKGALSSSANPKSSLATRGKFSLSTNTSAPTLAKQETIEKAVEMPVPKASDESLKWIKNGKEEETCAHEKVTSVTFLDEQMIKSQDSKEAGKKRAFSSSSMRGEKDLGLNTKEQSQSLSSLSKNNKGHLTNCTDETSNLLPENTKEKTADNQGTNSSKESEQTNKSSTTSTVCSLPWEKREEQLRALLGIKKEPKDLEEDTIPCPVSRVALSSQKNVSISTSSAPTVNSSTSFPSKPNSSRDAPVISQLPFSQSQCSIVHIDGTPCGAVAENKYCPYHQRVFKSEEGNARGPNLGTRGNQFRGNDGESDLFRTIRDGRKNGAQIFRPITPPCDPPDHLGFDGGKTRQKQDNRGEGGRNALARSKENDLNSKVPNAESRASNEFVGTIDLNSTVQGVPRNLFPCESANGRSGPNIDLSDRVPTKPPGITLEAATTSDTGIDLSGTVPNLEELLALHGSSADATDGPKIDLYKTGLKHGQFWNQRGLKADARPTVDRGLTAPSHGALVHLGGSSSDADNVANIDLNEITALPGSSRVPLDTVRLSDIEHRKTQASESDRLGRPSGASMLPNSNADTEMIDLNLSTKLLGVPHSVVNPFDTRPVKEMSKSPSELSTKSSPLAAHIHSPSPQGSNICTSPLSHGQSPSPTISLPNYSLDLSRFNLPPAVRKALADRYSGKKVSSAASGSTAESSDGRRSHPLFTYSTRTDGQFDNGKKVSPLPARLRSRGQRSVSLDSPLMRKENLHGEGSSRSVLFERGNFHDMNRFLNWPSIEGHEKSSLISLGHNLGGLPKRSGVMLPSTNVSPLSTQATTAKEDTHELHRRGLIDLSSTSYFGEIPATSVNQVRSPAATRSTIDNSQSPSRPSMLQGRGLIDLNSSMALGGREAANPETLSVMKRKRVNSTEGSECPSSSPYEQLIKRLKQEQATPIENTAATYRPGINVQELLTIEREEQNQLQNLHAVQSRLKSVRAQIQKLCTELDSLSSEEQRITLKMGELRNQRLSVLENACYERQVPTTRIEIVTREVSVSTADDKNSFSFSSGSGESDTSDLSYSARQDKCQDDVSVAKDKIHRGPSNKDAEEEVYISGNTSRAKEKESFLKESNFSDGPVGTATNFGSKGKIQRQKLPHEKVLEKLNAGKLAESSKQLINFSEGANNITLASGAQINEKAACREPAEETSDMCKKSDTNSFGADFGLGAVRTSGNLGNAPVRNPNGANKDKGAREGLMKKVKQMYHPEKAPFRKKSSSDGSISKNLEVNRKKIQSVRENMERWKSQEESEGLRELNDNETQTHTSPFRSYSAESHDNSNVVEGKCLPRKMLILEKNESRKTTKELKKSSFFQSSKKSFKELQRNKVNKSQLREKEKSNKTDTVPVKRRKMEDTSCNKSSVLPLKEETESKLKGQVVSAAAHTTTTDLEGPGSEERGYTEDEIPTRDVDSQLGNMSSKKSSRPSHLKIPSSSVESLKKSLLNTKDGRPRGVLATKFPGHTGAVCGLRVNNGHLFTCSTDKTTRSFNIQTGECVKKYQGHHLAVNCIEVSTEKDRLFTGSNDQTVRSYNIKSGNCTHKFTFDGRVMCLHTAFDLLFVGLSTGVVASIDLMNNICQERLHCHEPRGVSCLATATEGQRKLLCSGSFDSTIAIRDCKTGLLIRTLCDHSMTVLCIQVVENILYSGSADMKVQAHNLNSGELLRSFEGHPMSVSGLQIIGNVLVTSCLDKLIRCYDLTSADLLQVYGGQMDMIFSVHVNNGRIYSGARDGSVVAVKLDLRVYHSCKWRDCDLNFGVVTHLKNHLREHHVMEEGSVEACHWAECGHEFSADDDISTVLKHVLGHVPARTARKSAK</sequence>
<dbReference type="GO" id="GO:0008270">
    <property type="term" value="F:zinc ion binding"/>
    <property type="evidence" value="ECO:0007669"/>
    <property type="project" value="UniProtKB-KW"/>
</dbReference>
<dbReference type="Pfam" id="PF00400">
    <property type="entry name" value="WD40"/>
    <property type="match status" value="1"/>
</dbReference>
<feature type="repeat" description="WD" evidence="2">
    <location>
        <begin position="2137"/>
        <end position="2178"/>
    </location>
</feature>
<feature type="compositionally biased region" description="Low complexity" evidence="4">
    <location>
        <begin position="728"/>
        <end position="738"/>
    </location>
</feature>
<dbReference type="GO" id="GO:0003723">
    <property type="term" value="F:RNA binding"/>
    <property type="evidence" value="ECO:0007669"/>
    <property type="project" value="InterPro"/>
</dbReference>
<feature type="compositionally biased region" description="Basic and acidic residues" evidence="4">
    <location>
        <begin position="239"/>
        <end position="281"/>
    </location>
</feature>
<keyword evidence="7" id="KW-1185">Reference proteome</keyword>
<feature type="compositionally biased region" description="Polar residues" evidence="4">
    <location>
        <begin position="1457"/>
        <end position="1477"/>
    </location>
</feature>
<feature type="compositionally biased region" description="Polar residues" evidence="4">
    <location>
        <begin position="741"/>
        <end position="755"/>
    </location>
</feature>
<feature type="compositionally biased region" description="Low complexity" evidence="4">
    <location>
        <begin position="1290"/>
        <end position="1303"/>
    </location>
</feature>
<dbReference type="SMART" id="SM00564">
    <property type="entry name" value="PQQ"/>
    <property type="match status" value="4"/>
</dbReference>
<dbReference type="InterPro" id="IPR001680">
    <property type="entry name" value="WD40_rpt"/>
</dbReference>
<feature type="region of interest" description="Disordered" evidence="4">
    <location>
        <begin position="689"/>
        <end position="787"/>
    </location>
</feature>
<comment type="caution">
    <text evidence="6">The sequence shown here is derived from an EMBL/GenBank/DDBJ whole genome shotgun (WGS) entry which is preliminary data.</text>
</comment>
<dbReference type="SMART" id="SM00320">
    <property type="entry name" value="WD40"/>
    <property type="match status" value="7"/>
</dbReference>
<feature type="compositionally biased region" description="Polar residues" evidence="4">
    <location>
        <begin position="1900"/>
        <end position="1922"/>
    </location>
</feature>
<feature type="compositionally biased region" description="Basic residues" evidence="4">
    <location>
        <begin position="403"/>
        <end position="412"/>
    </location>
</feature>
<evidence type="ECO:0000313" key="7">
    <source>
        <dbReference type="Proteomes" id="UP001159428"/>
    </source>
</evidence>
<evidence type="ECO:0000256" key="4">
    <source>
        <dbReference type="SAM" id="MobiDB-lite"/>
    </source>
</evidence>
<feature type="compositionally biased region" description="Low complexity" evidence="4">
    <location>
        <begin position="390"/>
        <end position="400"/>
    </location>
</feature>
<dbReference type="PROSITE" id="PS00028">
    <property type="entry name" value="ZINC_FINGER_C2H2_1"/>
    <property type="match status" value="3"/>
</dbReference>
<keyword evidence="3" id="KW-0175">Coiled coil</keyword>
<feature type="region of interest" description="Disordered" evidence="4">
    <location>
        <begin position="616"/>
        <end position="663"/>
    </location>
</feature>
<keyword evidence="2" id="KW-0853">WD repeat</keyword>
<feature type="compositionally biased region" description="Basic and acidic residues" evidence="4">
    <location>
        <begin position="441"/>
        <end position="460"/>
    </location>
</feature>
<feature type="region of interest" description="Disordered" evidence="4">
    <location>
        <begin position="936"/>
        <end position="993"/>
    </location>
</feature>
<dbReference type="SUPFAM" id="SSF50978">
    <property type="entry name" value="WD40 repeat-like"/>
    <property type="match status" value="1"/>
</dbReference>
<dbReference type="InterPro" id="IPR015943">
    <property type="entry name" value="WD40/YVTN_repeat-like_dom_sf"/>
</dbReference>
<gene>
    <name evidence="6" type="ORF">PMEA_00015523</name>
</gene>
<keyword evidence="1" id="KW-0479">Metal-binding</keyword>
<feature type="compositionally biased region" description="Basic and acidic residues" evidence="4">
    <location>
        <begin position="359"/>
        <end position="388"/>
    </location>
</feature>
<accession>A0AAU9X300</accession>
<feature type="compositionally biased region" description="Low complexity" evidence="4">
    <location>
        <begin position="842"/>
        <end position="854"/>
    </location>
</feature>
<proteinExistence type="predicted"/>
<feature type="compositionally biased region" description="Basic and acidic residues" evidence="4">
    <location>
        <begin position="1880"/>
        <end position="1898"/>
    </location>
</feature>